<feature type="compositionally biased region" description="Polar residues" evidence="1">
    <location>
        <begin position="69"/>
        <end position="96"/>
    </location>
</feature>
<sequence>MILANNTTILIHCHRPAPHLPRKPLHYEHTIYPSTNSPIQNILTNNTTMCVNTAIVHILISHKKPPAAHTSSPHQTATKHSQQQTCHSNNNYKNQPSHTFIYNLVGAGRKATRRPSHLGVGRSGGRGPQETRVEKQESRNKSRETRVEKQESRVKSRDSSVRERIKNPSRESMSRDNQNDQTHHLLASVTLLSPVYTHCPLLSSSWTTSSGWVGVCSPRIWRRLEPEEEDQEEEEEEEEELWDFF</sequence>
<dbReference type="EMBL" id="JBBPDW010000045">
    <property type="protein sequence ID" value="KAK7533607.1"/>
    <property type="molecule type" value="Genomic_DNA"/>
</dbReference>
<feature type="region of interest" description="Disordered" evidence="1">
    <location>
        <begin position="225"/>
        <end position="245"/>
    </location>
</feature>
<protein>
    <submittedName>
        <fullName evidence="2">Uncharacterized protein</fullName>
    </submittedName>
</protein>
<name>A0ABR1LEF9_9PEZI</name>
<accession>A0ABR1LEF9</accession>
<organism evidence="2 3">
    <name type="scientific">Phyllosticta citricarpa</name>
    <dbReference type="NCBI Taxonomy" id="55181"/>
    <lineage>
        <taxon>Eukaryota</taxon>
        <taxon>Fungi</taxon>
        <taxon>Dikarya</taxon>
        <taxon>Ascomycota</taxon>
        <taxon>Pezizomycotina</taxon>
        <taxon>Dothideomycetes</taxon>
        <taxon>Dothideomycetes incertae sedis</taxon>
        <taxon>Botryosphaeriales</taxon>
        <taxon>Phyllostictaceae</taxon>
        <taxon>Phyllosticta</taxon>
    </lineage>
</organism>
<dbReference type="Proteomes" id="UP001365128">
    <property type="component" value="Unassembled WGS sequence"/>
</dbReference>
<feature type="region of interest" description="Disordered" evidence="1">
    <location>
        <begin position="64"/>
        <end position="96"/>
    </location>
</feature>
<comment type="caution">
    <text evidence="2">The sequence shown here is derived from an EMBL/GenBank/DDBJ whole genome shotgun (WGS) entry which is preliminary data.</text>
</comment>
<proteinExistence type="predicted"/>
<evidence type="ECO:0000313" key="3">
    <source>
        <dbReference type="Proteomes" id="UP001365128"/>
    </source>
</evidence>
<feature type="compositionally biased region" description="Acidic residues" evidence="1">
    <location>
        <begin position="226"/>
        <end position="245"/>
    </location>
</feature>
<evidence type="ECO:0000313" key="2">
    <source>
        <dbReference type="EMBL" id="KAK7533607.1"/>
    </source>
</evidence>
<keyword evidence="3" id="KW-1185">Reference proteome</keyword>
<feature type="compositionally biased region" description="Basic and acidic residues" evidence="1">
    <location>
        <begin position="129"/>
        <end position="181"/>
    </location>
</feature>
<evidence type="ECO:0000256" key="1">
    <source>
        <dbReference type="SAM" id="MobiDB-lite"/>
    </source>
</evidence>
<reference evidence="2 3" key="1">
    <citation type="submission" date="2024-04" db="EMBL/GenBank/DDBJ databases">
        <title>Phyllosticta paracitricarpa is synonymous to the EU quarantine fungus P. citricarpa based on phylogenomic analyses.</title>
        <authorList>
            <consortium name="Lawrence Berkeley National Laboratory"/>
            <person name="Van Ingen-Buijs V.A."/>
            <person name="Van Westerhoven A.C."/>
            <person name="Haridas S."/>
            <person name="Skiadas P."/>
            <person name="Martin F."/>
            <person name="Groenewald J.Z."/>
            <person name="Crous P.W."/>
            <person name="Seidl M.F."/>
        </authorList>
    </citation>
    <scope>NUCLEOTIDE SEQUENCE [LARGE SCALE GENOMIC DNA]</scope>
    <source>
        <strain evidence="2 3">CBS 122670</strain>
    </source>
</reference>
<feature type="region of interest" description="Disordered" evidence="1">
    <location>
        <begin position="110"/>
        <end position="181"/>
    </location>
</feature>
<gene>
    <name evidence="2" type="ORF">IWX46DRAFT_323100</name>
</gene>